<keyword evidence="1" id="KW-0812">Transmembrane</keyword>
<gene>
    <name evidence="2" type="ORF">BG20_I1417</name>
</gene>
<feature type="transmembrane region" description="Helical" evidence="1">
    <location>
        <begin position="63"/>
        <end position="81"/>
    </location>
</feature>
<evidence type="ECO:0000256" key="1">
    <source>
        <dbReference type="SAM" id="Phobius"/>
    </source>
</evidence>
<dbReference type="EMBL" id="AHJG01000045">
    <property type="protein sequence ID" value="EPA06495.1"/>
    <property type="molecule type" value="Genomic_DNA"/>
</dbReference>
<accession>S2E5P0</accession>
<dbReference type="RefSeq" id="WP_010190026.1">
    <property type="nucleotide sequence ID" value="NZ_AHJG01000045.1"/>
</dbReference>
<keyword evidence="3" id="KW-1185">Reference proteome</keyword>
<name>S2E5P0_9ARCH</name>
<sequence length="109" mass="12351">MSDIRYIIIGVALVFAGFLILGVFGHQYQIASIQSEEFRECYQYYEDRDPVAVNCSTLMIEQILFFTFVIVLIAVGIVSLIKGARGKWDNEVRPEDMVGPGNDKNIKKD</sequence>
<dbReference type="Proteomes" id="UP000014065">
    <property type="component" value="Unassembled WGS sequence"/>
</dbReference>
<protein>
    <submittedName>
        <fullName evidence="2">Uncharacterized protein</fullName>
    </submittedName>
</protein>
<dbReference type="AlphaFoldDB" id="S2E5P0"/>
<evidence type="ECO:0000313" key="2">
    <source>
        <dbReference type="EMBL" id="EPA06495.1"/>
    </source>
</evidence>
<feature type="transmembrane region" description="Helical" evidence="1">
    <location>
        <begin position="7"/>
        <end position="28"/>
    </location>
</feature>
<organism evidence="2 3">
    <name type="scientific">Candidatus Nitrosarchaeum limnium BG20</name>
    <dbReference type="NCBI Taxonomy" id="859192"/>
    <lineage>
        <taxon>Archaea</taxon>
        <taxon>Nitrososphaerota</taxon>
        <taxon>Nitrososphaeria</taxon>
        <taxon>Nitrosopumilales</taxon>
        <taxon>Nitrosopumilaceae</taxon>
        <taxon>Nitrosarchaeum</taxon>
    </lineage>
</organism>
<reference evidence="2 3" key="1">
    <citation type="journal article" date="2012" name="J. Bacteriol.">
        <title>Genome Sequence of "Candidatus Nitrosoarchaeum limnia" BG20, a Low-Salinity Ammonia-Oxidizing Archaeon from the San Francisco Bay Estuary.</title>
        <authorList>
            <person name="Mosier A.C."/>
            <person name="Allen E.E."/>
            <person name="Kim M."/>
            <person name="Ferriera S."/>
            <person name="Francis C.A."/>
        </authorList>
    </citation>
    <scope>NUCLEOTIDE SEQUENCE [LARGE SCALE GENOMIC DNA]</scope>
    <source>
        <strain evidence="2 3">BG20</strain>
    </source>
</reference>
<proteinExistence type="predicted"/>
<keyword evidence="1" id="KW-1133">Transmembrane helix</keyword>
<keyword evidence="1" id="KW-0472">Membrane</keyword>
<comment type="caution">
    <text evidence="2">The sequence shown here is derived from an EMBL/GenBank/DDBJ whole genome shotgun (WGS) entry which is preliminary data.</text>
</comment>
<evidence type="ECO:0000313" key="3">
    <source>
        <dbReference type="Proteomes" id="UP000014065"/>
    </source>
</evidence>